<feature type="chain" id="PRO_5034188946" evidence="2">
    <location>
        <begin position="21"/>
        <end position="240"/>
    </location>
</feature>
<accession>A0A8A1MI72</accession>
<reference evidence="3" key="1">
    <citation type="submission" date="2021-01" db="EMBL/GenBank/DDBJ databases">
        <title>Chromosome-level genome assembly of a human fungal pathogen reveals clustering of transcriptionally co-regulated genes.</title>
        <authorList>
            <person name="Voorhies M."/>
            <person name="Cohen S."/>
            <person name="Shea T.P."/>
            <person name="Petrus S."/>
            <person name="Munoz J.F."/>
            <person name="Poplawski S."/>
            <person name="Goldman W.E."/>
            <person name="Michael T."/>
            <person name="Cuomo C.A."/>
            <person name="Sil A."/>
            <person name="Beyhan S."/>
        </authorList>
    </citation>
    <scope>NUCLEOTIDE SEQUENCE</scope>
    <source>
        <strain evidence="3">WU24</strain>
    </source>
</reference>
<evidence type="ECO:0000313" key="4">
    <source>
        <dbReference type="Proteomes" id="UP000663671"/>
    </source>
</evidence>
<feature type="region of interest" description="Disordered" evidence="1">
    <location>
        <begin position="51"/>
        <end position="87"/>
    </location>
</feature>
<protein>
    <submittedName>
        <fullName evidence="3">Uncharacterized protein</fullName>
    </submittedName>
</protein>
<evidence type="ECO:0000256" key="1">
    <source>
        <dbReference type="SAM" id="MobiDB-lite"/>
    </source>
</evidence>
<evidence type="ECO:0000313" key="3">
    <source>
        <dbReference type="EMBL" id="QSS64820.1"/>
    </source>
</evidence>
<evidence type="ECO:0000256" key="2">
    <source>
        <dbReference type="SAM" id="SignalP"/>
    </source>
</evidence>
<dbReference type="OrthoDB" id="4177004at2759"/>
<dbReference type="AlphaFoldDB" id="A0A8A1MI72"/>
<feature type="compositionally biased region" description="Polar residues" evidence="1">
    <location>
        <begin position="65"/>
        <end position="74"/>
    </location>
</feature>
<sequence>MPYLSPRALFILWWRTSALGSLGKPIESAKPSTPRRAAHFEACGIRGRVARKEHKNSPPACPPWTTRSANNNVFPPNKSPGPVSLGTATSESAKEIILDEAVTGFIKIQQQPCTFMETLQSDGSNHREDYQGNLSSQDVANHNTTLIPRFYECHQSHQQFISRFAHQERGLLTQVVKRKAKFRIGNLSPRLAIFCRLGCQIGSWQAVLFRMSLSGCMPDAKFQGIAICEEYFEGLMSSVN</sequence>
<proteinExistence type="predicted"/>
<gene>
    <name evidence="3" type="ORF">I7I51_01894</name>
</gene>
<dbReference type="Proteomes" id="UP000663671">
    <property type="component" value="Chromosome 1"/>
</dbReference>
<keyword evidence="2" id="KW-0732">Signal</keyword>
<feature type="signal peptide" evidence="2">
    <location>
        <begin position="1"/>
        <end position="20"/>
    </location>
</feature>
<dbReference type="VEuPathDB" id="FungiDB:I7I51_01894"/>
<dbReference type="EMBL" id="CP069114">
    <property type="protein sequence ID" value="QSS64820.1"/>
    <property type="molecule type" value="Genomic_DNA"/>
</dbReference>
<organism evidence="3 4">
    <name type="scientific">Ajellomyces capsulatus</name>
    <name type="common">Darling's disease fungus</name>
    <name type="synonym">Histoplasma capsulatum</name>
    <dbReference type="NCBI Taxonomy" id="5037"/>
    <lineage>
        <taxon>Eukaryota</taxon>
        <taxon>Fungi</taxon>
        <taxon>Dikarya</taxon>
        <taxon>Ascomycota</taxon>
        <taxon>Pezizomycotina</taxon>
        <taxon>Eurotiomycetes</taxon>
        <taxon>Eurotiomycetidae</taxon>
        <taxon>Onygenales</taxon>
        <taxon>Ajellomycetaceae</taxon>
        <taxon>Histoplasma</taxon>
    </lineage>
</organism>
<name>A0A8A1MI72_AJECA</name>